<dbReference type="HAMAP" id="MF_00612">
    <property type="entry name" value="UPF0225"/>
    <property type="match status" value="1"/>
</dbReference>
<dbReference type="EMBL" id="LQPW01000054">
    <property type="protein sequence ID" value="ORX08294.1"/>
    <property type="molecule type" value="Genomic_DNA"/>
</dbReference>
<dbReference type="Pfam" id="PF17775">
    <property type="entry name" value="YchJ_M-like"/>
    <property type="match status" value="1"/>
</dbReference>
<comment type="caution">
    <text evidence="3">The sequence shown here is derived from an EMBL/GenBank/DDBJ whole genome shotgun (WGS) entry which is preliminary data.</text>
</comment>
<dbReference type="Gene3D" id="3.10.450.50">
    <property type="match status" value="1"/>
</dbReference>
<dbReference type="InterPro" id="IPR048469">
    <property type="entry name" value="YchJ-like_M"/>
</dbReference>
<dbReference type="Proteomes" id="UP000193317">
    <property type="component" value="Unassembled WGS sequence"/>
</dbReference>
<reference evidence="3 4" key="1">
    <citation type="submission" date="2016-01" db="EMBL/GenBank/DDBJ databases">
        <title>The new phylogeny of the genus Mycobacterium.</title>
        <authorList>
            <person name="Tarcisio F."/>
            <person name="Conor M."/>
            <person name="Antonella G."/>
            <person name="Elisabetta G."/>
            <person name="Giulia F.S."/>
            <person name="Sara T."/>
            <person name="Anna F."/>
            <person name="Clotilde B."/>
            <person name="Roberto B."/>
            <person name="Veronica D.S."/>
            <person name="Fabio R."/>
            <person name="Monica P."/>
            <person name="Olivier J."/>
            <person name="Enrico T."/>
            <person name="Nicola S."/>
        </authorList>
    </citation>
    <scope>NUCLEOTIDE SEQUENCE [LARGE SCALE GENOMIC DNA]</scope>
    <source>
        <strain evidence="3 4">DSM 44166</strain>
    </source>
</reference>
<dbReference type="PANTHER" id="PTHR33747">
    <property type="entry name" value="UPF0225 PROTEIN SCO1677"/>
    <property type="match status" value="1"/>
</dbReference>
<evidence type="ECO:0000259" key="2">
    <source>
        <dbReference type="Pfam" id="PF17775"/>
    </source>
</evidence>
<dbReference type="InterPro" id="IPR023006">
    <property type="entry name" value="YchJ-like"/>
</dbReference>
<keyword evidence="4" id="KW-1185">Reference proteome</keyword>
<feature type="domain" description="YchJ-like middle NTF2-like" evidence="2">
    <location>
        <begin position="34"/>
        <end position="128"/>
    </location>
</feature>
<evidence type="ECO:0000313" key="4">
    <source>
        <dbReference type="Proteomes" id="UP000193317"/>
    </source>
</evidence>
<comment type="similarity">
    <text evidence="1">Belongs to the UPF0225 family.</text>
</comment>
<organism evidence="3 4">
    <name type="scientific">Mycobacterium szulgai</name>
    <dbReference type="NCBI Taxonomy" id="1787"/>
    <lineage>
        <taxon>Bacteria</taxon>
        <taxon>Bacillati</taxon>
        <taxon>Actinomycetota</taxon>
        <taxon>Actinomycetes</taxon>
        <taxon>Mycobacteriales</taxon>
        <taxon>Mycobacteriaceae</taxon>
        <taxon>Mycobacterium</taxon>
    </lineage>
</organism>
<accession>A0A1X2EQ84</accession>
<protein>
    <recommendedName>
        <fullName evidence="1">UPF0225 protein AWC27_26005</fullName>
    </recommendedName>
</protein>
<proteinExistence type="inferred from homology"/>
<dbReference type="RefSeq" id="WP_085670544.1">
    <property type="nucleotide sequence ID" value="NZ_JACKRU010000788.1"/>
</dbReference>
<dbReference type="AlphaFoldDB" id="A0A1X2EQ84"/>
<dbReference type="SUPFAM" id="SSF54427">
    <property type="entry name" value="NTF2-like"/>
    <property type="match status" value="1"/>
</dbReference>
<dbReference type="OrthoDB" id="21421at2"/>
<name>A0A1X2EQ84_MYCSZ</name>
<sequence>MAEPLEEPPCPCGNPAGYPACCEPLHHGQRQARSAEELMRSRYSAYAYGNADYLFRTWHPRTRPDDVSVNPGTTWTGLDVIATVGGGPADEFGEVEFTASFESAGRPGSMHERSRFQRRAGRWFYVDAISD</sequence>
<evidence type="ECO:0000256" key="1">
    <source>
        <dbReference type="HAMAP-Rule" id="MF_00612"/>
    </source>
</evidence>
<gene>
    <name evidence="3" type="ORF">AWC27_26005</name>
</gene>
<dbReference type="PANTHER" id="PTHR33747:SF1">
    <property type="entry name" value="ADENYLATE CYCLASE-ASSOCIATED CAP C-TERMINAL DOMAIN-CONTAINING PROTEIN"/>
    <property type="match status" value="1"/>
</dbReference>
<evidence type="ECO:0000313" key="3">
    <source>
        <dbReference type="EMBL" id="ORX08294.1"/>
    </source>
</evidence>
<dbReference type="InterPro" id="IPR032710">
    <property type="entry name" value="NTF2-like_dom_sf"/>
</dbReference>